<dbReference type="RefSeq" id="WP_179443051.1">
    <property type="nucleotide sequence ID" value="NZ_BAAALK010000003.1"/>
</dbReference>
<feature type="compositionally biased region" description="Basic and acidic residues" evidence="1">
    <location>
        <begin position="227"/>
        <end position="239"/>
    </location>
</feature>
<accession>A0A7Z0EAM3</accession>
<feature type="region of interest" description="Disordered" evidence="1">
    <location>
        <begin position="144"/>
        <end position="251"/>
    </location>
</feature>
<dbReference type="AlphaFoldDB" id="A0A7Z0EAM3"/>
<evidence type="ECO:0000313" key="3">
    <source>
        <dbReference type="Proteomes" id="UP000560069"/>
    </source>
</evidence>
<dbReference type="Proteomes" id="UP000560069">
    <property type="component" value="Unassembled WGS sequence"/>
</dbReference>
<organism evidence="2 3">
    <name type="scientific">Nesterenkonia sandarakina</name>
    <dbReference type="NCBI Taxonomy" id="272918"/>
    <lineage>
        <taxon>Bacteria</taxon>
        <taxon>Bacillati</taxon>
        <taxon>Actinomycetota</taxon>
        <taxon>Actinomycetes</taxon>
        <taxon>Micrococcales</taxon>
        <taxon>Micrococcaceae</taxon>
        <taxon>Nesterenkonia</taxon>
    </lineage>
</organism>
<reference evidence="2 3" key="1">
    <citation type="submission" date="2020-07" db="EMBL/GenBank/DDBJ databases">
        <title>Sequencing the genomes of 1000 actinobacteria strains.</title>
        <authorList>
            <person name="Klenk H.-P."/>
        </authorList>
    </citation>
    <scope>NUCLEOTIDE SEQUENCE [LARGE SCALE GENOMIC DNA]</scope>
    <source>
        <strain evidence="2 3">DSM 15664</strain>
    </source>
</reference>
<comment type="caution">
    <text evidence="2">The sequence shown here is derived from an EMBL/GenBank/DDBJ whole genome shotgun (WGS) entry which is preliminary data.</text>
</comment>
<dbReference type="EMBL" id="JACCFQ010000002">
    <property type="protein sequence ID" value="NYJ18116.1"/>
    <property type="molecule type" value="Genomic_DNA"/>
</dbReference>
<sequence length="310" mass="33761">MADNEESEITESIAIMARTLTGSAMQVRESATRDHQAQAQQRAAAQANVQRSEAQLASGLRQEVYSREFWRTASSENIADHMTVASHLGRTQPDARMAAMHTADVLRNDFGINVEQMNRDHPNSLEDRHHALRDALDDYFTRARSDAEADQGRIDAQRETTTPEVETPTLDNEAEQSAEQSEAAAPAEAGKTQDGPEVNAAEDRAAEAKTSETANLAAADRAGSEVNQDHEHTRAEEATGGRQPQPYARVSKQELNEIQKLDPALVAVRQRQAQGFPMSAQKAVTGKGNTGPTPARGAVKTQSKDQVISR</sequence>
<evidence type="ECO:0000256" key="1">
    <source>
        <dbReference type="SAM" id="MobiDB-lite"/>
    </source>
</evidence>
<feature type="compositionally biased region" description="Basic and acidic residues" evidence="1">
    <location>
        <begin position="201"/>
        <end position="210"/>
    </location>
</feature>
<feature type="compositionally biased region" description="Basic and acidic residues" evidence="1">
    <location>
        <begin position="144"/>
        <end position="158"/>
    </location>
</feature>
<name>A0A7Z0EAM3_9MICC</name>
<keyword evidence="3" id="KW-1185">Reference proteome</keyword>
<proteinExistence type="predicted"/>
<protein>
    <submittedName>
        <fullName evidence="2">Uncharacterized protein</fullName>
    </submittedName>
</protein>
<gene>
    <name evidence="2" type="ORF">HNR11_002706</name>
</gene>
<evidence type="ECO:0000313" key="2">
    <source>
        <dbReference type="EMBL" id="NYJ18116.1"/>
    </source>
</evidence>
<feature type="compositionally biased region" description="Polar residues" evidence="1">
    <location>
        <begin position="300"/>
        <end position="310"/>
    </location>
</feature>
<feature type="compositionally biased region" description="Low complexity" evidence="1">
    <location>
        <begin position="159"/>
        <end position="189"/>
    </location>
</feature>
<feature type="region of interest" description="Disordered" evidence="1">
    <location>
        <begin position="272"/>
        <end position="310"/>
    </location>
</feature>